<keyword evidence="4" id="KW-0133">Cell shape</keyword>
<feature type="transmembrane region" description="Helical" evidence="8">
    <location>
        <begin position="202"/>
        <end position="223"/>
    </location>
</feature>
<comment type="subcellular location">
    <subcellularLocation>
        <location evidence="1">Cell membrane</location>
        <topology evidence="1">Multi-pass membrane protein</topology>
    </subcellularLocation>
</comment>
<dbReference type="GO" id="GO:0015648">
    <property type="term" value="F:lipid-linked peptidoglycan transporter activity"/>
    <property type="evidence" value="ECO:0007669"/>
    <property type="project" value="TreeGrafter"/>
</dbReference>
<dbReference type="Pfam" id="PF03023">
    <property type="entry name" value="MurJ"/>
    <property type="match status" value="1"/>
</dbReference>
<evidence type="ECO:0000256" key="5">
    <source>
        <dbReference type="ARBA" id="ARBA00022984"/>
    </source>
</evidence>
<evidence type="ECO:0000256" key="6">
    <source>
        <dbReference type="ARBA" id="ARBA00022989"/>
    </source>
</evidence>
<dbReference type="AlphaFoldDB" id="A0A560WAK8"/>
<feature type="transmembrane region" description="Helical" evidence="8">
    <location>
        <begin position="244"/>
        <end position="266"/>
    </location>
</feature>
<dbReference type="EMBL" id="VIUW01000003">
    <property type="protein sequence ID" value="TWD14664.1"/>
    <property type="molecule type" value="Genomic_DNA"/>
</dbReference>
<keyword evidence="6 8" id="KW-1133">Transmembrane helix</keyword>
<keyword evidence="2" id="KW-1003">Cell membrane</keyword>
<evidence type="ECO:0000313" key="10">
    <source>
        <dbReference type="Proteomes" id="UP000315628"/>
    </source>
</evidence>
<keyword evidence="5" id="KW-0573">Peptidoglycan synthesis</keyword>
<name>A0A560WAK8_9MICO</name>
<dbReference type="InterPro" id="IPR051050">
    <property type="entry name" value="Lipid_II_flippase_MurJ/MviN"/>
</dbReference>
<keyword evidence="7 8" id="KW-0472">Membrane</keyword>
<dbReference type="GO" id="GO:0008360">
    <property type="term" value="P:regulation of cell shape"/>
    <property type="evidence" value="ECO:0007669"/>
    <property type="project" value="UniProtKB-KW"/>
</dbReference>
<dbReference type="PRINTS" id="PR01806">
    <property type="entry name" value="VIRFACTRMVIN"/>
</dbReference>
<accession>A0A560WAK8</accession>
<dbReference type="PANTHER" id="PTHR47019:SF1">
    <property type="entry name" value="LIPID II FLIPPASE MURJ"/>
    <property type="match status" value="1"/>
</dbReference>
<evidence type="ECO:0000313" key="9">
    <source>
        <dbReference type="EMBL" id="TWD14664.1"/>
    </source>
</evidence>
<evidence type="ECO:0000256" key="7">
    <source>
        <dbReference type="ARBA" id="ARBA00023136"/>
    </source>
</evidence>
<proteinExistence type="predicted"/>
<dbReference type="GO" id="GO:0034204">
    <property type="term" value="P:lipid translocation"/>
    <property type="evidence" value="ECO:0007669"/>
    <property type="project" value="TreeGrafter"/>
</dbReference>
<feature type="transmembrane region" description="Helical" evidence="8">
    <location>
        <begin position="92"/>
        <end position="114"/>
    </location>
</feature>
<feature type="transmembrane region" description="Helical" evidence="8">
    <location>
        <begin position="286"/>
        <end position="305"/>
    </location>
</feature>
<feature type="transmembrane region" description="Helical" evidence="8">
    <location>
        <begin position="134"/>
        <end position="155"/>
    </location>
</feature>
<evidence type="ECO:0000256" key="8">
    <source>
        <dbReference type="SAM" id="Phobius"/>
    </source>
</evidence>
<gene>
    <name evidence="9" type="ORF">FB557_2086</name>
</gene>
<feature type="transmembrane region" description="Helical" evidence="8">
    <location>
        <begin position="465"/>
        <end position="486"/>
    </location>
</feature>
<evidence type="ECO:0000256" key="3">
    <source>
        <dbReference type="ARBA" id="ARBA00022692"/>
    </source>
</evidence>
<comment type="caution">
    <text evidence="9">The sequence shown here is derived from an EMBL/GenBank/DDBJ whole genome shotgun (WGS) entry which is preliminary data.</text>
</comment>
<feature type="transmembrane region" description="Helical" evidence="8">
    <location>
        <begin position="371"/>
        <end position="390"/>
    </location>
</feature>
<dbReference type="GO" id="GO:0005886">
    <property type="term" value="C:plasma membrane"/>
    <property type="evidence" value="ECO:0007669"/>
    <property type="project" value="UniProtKB-SubCell"/>
</dbReference>
<feature type="transmembrane region" description="Helical" evidence="8">
    <location>
        <begin position="498"/>
        <end position="522"/>
    </location>
</feature>
<feature type="transmembrane region" description="Helical" evidence="8">
    <location>
        <begin position="402"/>
        <end position="420"/>
    </location>
</feature>
<feature type="transmembrane region" description="Helical" evidence="8">
    <location>
        <begin position="33"/>
        <end position="52"/>
    </location>
</feature>
<organism evidence="9 10">
    <name type="scientific">Marihabitans asiaticum</name>
    <dbReference type="NCBI Taxonomy" id="415218"/>
    <lineage>
        <taxon>Bacteria</taxon>
        <taxon>Bacillati</taxon>
        <taxon>Actinomycetota</taxon>
        <taxon>Actinomycetes</taxon>
        <taxon>Micrococcales</taxon>
        <taxon>Intrasporangiaceae</taxon>
        <taxon>Marihabitans</taxon>
    </lineage>
</organism>
<dbReference type="RefSeq" id="WP_144857511.1">
    <property type="nucleotide sequence ID" value="NZ_BAAAYT010000002.1"/>
</dbReference>
<reference evidence="9 10" key="1">
    <citation type="submission" date="2019-06" db="EMBL/GenBank/DDBJ databases">
        <title>Sequencing the genomes of 1000 actinobacteria strains.</title>
        <authorList>
            <person name="Klenk H.-P."/>
        </authorList>
    </citation>
    <scope>NUCLEOTIDE SEQUENCE [LARGE SCALE GENOMIC DNA]</scope>
    <source>
        <strain evidence="9 10">DSM 18935</strain>
    </source>
</reference>
<feature type="transmembrane region" description="Helical" evidence="8">
    <location>
        <begin position="162"/>
        <end position="182"/>
    </location>
</feature>
<sequence>MSAGPRESVALRTAAAQVGVVTGAARVAGLLRWLAFAGAVGASGVGTVYQSVNAVPNLVYEIAAGGVLAAVVVPLVAQASGRARSDHVASALLTRAVAVLLPASIALALAAPWISRALLAGVEVDGAAALGTRLLVLFSPQVLLYGIGIVVTGVLQAHERLLAAALAPLLSSVVVIATYLLYAAVVPRPPDGSAVIPTAGWVILGVGTTAGVAALSLPLLAVAASAGITLRPRWSLSAEETGRAASLAAAGVVALIAQQLALLVVIRVANRSGGDGALVVHQYAQTVYLLPYAVLAVPIATATFARLARSAGEEGAARTLGSALRVVTAVSGAAAAGLVAAAPAVGVAFGLLDRSARQAGAGSGALDALPVALASTALGLVGFSVTALATRSLYLHGRAVQAGLAMAVGWVISAGVPAVVLAPDAGPGRTLVVLGCSSAAGMSVAATILLVLVRRDWGPTAVTGLARLVGVVGGALVLACVLAWLVRRSDLTEVPALAVSLGVATVLAALTAAAAAVVDPVVRAALLRWRS</sequence>
<keyword evidence="10" id="KW-1185">Reference proteome</keyword>
<dbReference type="GO" id="GO:0009252">
    <property type="term" value="P:peptidoglycan biosynthetic process"/>
    <property type="evidence" value="ECO:0007669"/>
    <property type="project" value="UniProtKB-KW"/>
</dbReference>
<evidence type="ECO:0000256" key="1">
    <source>
        <dbReference type="ARBA" id="ARBA00004651"/>
    </source>
</evidence>
<dbReference type="Proteomes" id="UP000315628">
    <property type="component" value="Unassembled WGS sequence"/>
</dbReference>
<keyword evidence="3 8" id="KW-0812">Transmembrane</keyword>
<dbReference type="OrthoDB" id="4350032at2"/>
<feature type="transmembrane region" description="Helical" evidence="8">
    <location>
        <begin position="326"/>
        <end position="351"/>
    </location>
</feature>
<feature type="transmembrane region" description="Helical" evidence="8">
    <location>
        <begin position="432"/>
        <end position="453"/>
    </location>
</feature>
<feature type="transmembrane region" description="Helical" evidence="8">
    <location>
        <begin position="58"/>
        <end position="80"/>
    </location>
</feature>
<dbReference type="InterPro" id="IPR004268">
    <property type="entry name" value="MurJ"/>
</dbReference>
<protein>
    <submittedName>
        <fullName evidence="9">Putative peptidoglycan lipid II flippase</fullName>
    </submittedName>
</protein>
<dbReference type="PANTHER" id="PTHR47019">
    <property type="entry name" value="LIPID II FLIPPASE MURJ"/>
    <property type="match status" value="1"/>
</dbReference>
<evidence type="ECO:0000256" key="2">
    <source>
        <dbReference type="ARBA" id="ARBA00022475"/>
    </source>
</evidence>
<evidence type="ECO:0000256" key="4">
    <source>
        <dbReference type="ARBA" id="ARBA00022960"/>
    </source>
</evidence>